<dbReference type="EMBL" id="CP001854">
    <property type="protein sequence ID" value="ADB53518.1"/>
    <property type="molecule type" value="Genomic_DNA"/>
</dbReference>
<dbReference type="PANTHER" id="PTHR43377">
    <property type="entry name" value="BILIVERDIN REDUCTASE A"/>
    <property type="match status" value="1"/>
</dbReference>
<dbReference type="RefSeq" id="WP_012936569.1">
    <property type="nucleotide sequence ID" value="NC_013739.1"/>
</dbReference>
<reference evidence="3 4" key="1">
    <citation type="journal article" date="2010" name="Stand. Genomic Sci.">
        <title>Complete genome sequence of Conexibacter woesei type strain (ID131577).</title>
        <authorList>
            <person name="Pukall R."/>
            <person name="Lapidus A."/>
            <person name="Glavina Del Rio T."/>
            <person name="Copeland A."/>
            <person name="Tice H."/>
            <person name="Cheng J.-F."/>
            <person name="Lucas S."/>
            <person name="Chen F."/>
            <person name="Nolan M."/>
            <person name="Bruce D."/>
            <person name="Goodwin L."/>
            <person name="Pitluck S."/>
            <person name="Mavromatis K."/>
            <person name="Ivanova N."/>
            <person name="Ovchinnikova G."/>
            <person name="Pati A."/>
            <person name="Chen A."/>
            <person name="Palaniappan K."/>
            <person name="Land M."/>
            <person name="Hauser L."/>
            <person name="Chang Y.-J."/>
            <person name="Jeffries C.D."/>
            <person name="Chain P."/>
            <person name="Meincke L."/>
            <person name="Sims D."/>
            <person name="Brettin T."/>
            <person name="Detter J.C."/>
            <person name="Rohde M."/>
            <person name="Goeker M."/>
            <person name="Bristow J."/>
            <person name="Eisen J.A."/>
            <person name="Markowitz V."/>
            <person name="Kyrpides N.C."/>
            <person name="Klenk H.-P."/>
            <person name="Hugenholtz P."/>
        </authorList>
    </citation>
    <scope>NUCLEOTIDE SEQUENCE [LARGE SCALE GENOMIC DNA]</scope>
    <source>
        <strain evidence="4">DSM 14684 / CIP 108061 / JCM 11494 / NBRC 100937 / ID131577</strain>
    </source>
</reference>
<dbReference type="OrthoDB" id="9815825at2"/>
<dbReference type="Pfam" id="PF01408">
    <property type="entry name" value="GFO_IDH_MocA"/>
    <property type="match status" value="1"/>
</dbReference>
<feature type="domain" description="GFO/IDH/MocA-like oxidoreductase" evidence="2">
    <location>
        <begin position="136"/>
        <end position="258"/>
    </location>
</feature>
<dbReference type="SUPFAM" id="SSF55347">
    <property type="entry name" value="Glyceraldehyde-3-phosphate dehydrogenase-like, C-terminal domain"/>
    <property type="match status" value="1"/>
</dbReference>
<dbReference type="InterPro" id="IPR036291">
    <property type="entry name" value="NAD(P)-bd_dom_sf"/>
</dbReference>
<dbReference type="SUPFAM" id="SSF51735">
    <property type="entry name" value="NAD(P)-binding Rossmann-fold domains"/>
    <property type="match status" value="1"/>
</dbReference>
<dbReference type="STRING" id="469383.Cwoe_5109"/>
<protein>
    <submittedName>
        <fullName evidence="3">Oxidoreductase domain protein</fullName>
    </submittedName>
</protein>
<dbReference type="Pfam" id="PF22725">
    <property type="entry name" value="GFO_IDH_MocA_C3"/>
    <property type="match status" value="1"/>
</dbReference>
<organism evidence="3 4">
    <name type="scientific">Conexibacter woesei (strain DSM 14684 / CCUG 47730 / CIP 108061 / JCM 11494 / NBRC 100937 / ID131577)</name>
    <dbReference type="NCBI Taxonomy" id="469383"/>
    <lineage>
        <taxon>Bacteria</taxon>
        <taxon>Bacillati</taxon>
        <taxon>Actinomycetota</taxon>
        <taxon>Thermoleophilia</taxon>
        <taxon>Solirubrobacterales</taxon>
        <taxon>Conexibacteraceae</taxon>
        <taxon>Conexibacter</taxon>
    </lineage>
</organism>
<reference evidence="4" key="2">
    <citation type="submission" date="2010-01" db="EMBL/GenBank/DDBJ databases">
        <title>The complete genome of Conexibacter woesei DSM 14684.</title>
        <authorList>
            <consortium name="US DOE Joint Genome Institute (JGI-PGF)"/>
            <person name="Lucas S."/>
            <person name="Copeland A."/>
            <person name="Lapidus A."/>
            <person name="Glavina del Rio T."/>
            <person name="Dalin E."/>
            <person name="Tice H."/>
            <person name="Bruce D."/>
            <person name="Goodwin L."/>
            <person name="Pitluck S."/>
            <person name="Kyrpides N."/>
            <person name="Mavromatis K."/>
            <person name="Ivanova N."/>
            <person name="Mikhailova N."/>
            <person name="Chertkov O."/>
            <person name="Brettin T."/>
            <person name="Detter J.C."/>
            <person name="Han C."/>
            <person name="Larimer F."/>
            <person name="Land M."/>
            <person name="Hauser L."/>
            <person name="Markowitz V."/>
            <person name="Cheng J.-F."/>
            <person name="Hugenholtz P."/>
            <person name="Woyke T."/>
            <person name="Wu D."/>
            <person name="Pukall R."/>
            <person name="Steenblock K."/>
            <person name="Schneider S."/>
            <person name="Klenk H.-P."/>
            <person name="Eisen J.A."/>
        </authorList>
    </citation>
    <scope>NUCLEOTIDE SEQUENCE [LARGE SCALE GENOMIC DNA]</scope>
    <source>
        <strain evidence="4">DSM 14684 / CIP 108061 / JCM 11494 / NBRC 100937 / ID131577</strain>
    </source>
</reference>
<sequence length="340" mass="35858">MSDATEPVRVALVGAGDIGRAAHLPALLAHPAVELAAVVEPAAAARALLDVPGVPVIAELDAIADDEAIDAWVVATPPWVTPRLARHGLERGRFVLAEKPIATSVKAARAAFDGLAPALAARLQVGFTYRHDPAVERLAELIASGALGGPLQVRVVVYDELDDPADGEHAARLRATLAHGLPVIHEGAHVADWLRVLLGPAQLDVEHAWSLRTLPDLPADNLCGASLRHPRGHRVQLEIGWLLPAEVASEITIRGAGGCASIDIVTFALRVAGRAAVTDMVGTGDRTTRCFGRQLDRFVALCRGEPVAGPNGRSAIPTLADGIAALDLTERLARRMERTR</sequence>
<name>D3FDC6_CONWI</name>
<proteinExistence type="predicted"/>
<feature type="domain" description="Gfo/Idh/MocA-like oxidoreductase N-terminal" evidence="1">
    <location>
        <begin position="8"/>
        <end position="113"/>
    </location>
</feature>
<dbReference type="HOGENOM" id="CLU_815618_0_0_11"/>
<dbReference type="InterPro" id="IPR000683">
    <property type="entry name" value="Gfo/Idh/MocA-like_OxRdtase_N"/>
</dbReference>
<accession>D3FDC6</accession>
<evidence type="ECO:0000259" key="1">
    <source>
        <dbReference type="Pfam" id="PF01408"/>
    </source>
</evidence>
<gene>
    <name evidence="3" type="ordered locus">Cwoe_5109</name>
</gene>
<dbReference type="GO" id="GO:0000166">
    <property type="term" value="F:nucleotide binding"/>
    <property type="evidence" value="ECO:0007669"/>
    <property type="project" value="InterPro"/>
</dbReference>
<dbReference type="AlphaFoldDB" id="D3FDC6"/>
<dbReference type="InterPro" id="IPR051450">
    <property type="entry name" value="Gfo/Idh/MocA_Oxidoreductases"/>
</dbReference>
<dbReference type="eggNOG" id="COG0673">
    <property type="taxonomic scope" value="Bacteria"/>
</dbReference>
<dbReference type="Proteomes" id="UP000008229">
    <property type="component" value="Chromosome"/>
</dbReference>
<evidence type="ECO:0000313" key="3">
    <source>
        <dbReference type="EMBL" id="ADB53518.1"/>
    </source>
</evidence>
<evidence type="ECO:0000259" key="2">
    <source>
        <dbReference type="Pfam" id="PF22725"/>
    </source>
</evidence>
<dbReference type="InterPro" id="IPR055170">
    <property type="entry name" value="GFO_IDH_MocA-like_dom"/>
</dbReference>
<dbReference type="Gene3D" id="3.40.50.720">
    <property type="entry name" value="NAD(P)-binding Rossmann-like Domain"/>
    <property type="match status" value="1"/>
</dbReference>
<dbReference type="KEGG" id="cwo:Cwoe_5109"/>
<dbReference type="Gene3D" id="3.30.360.10">
    <property type="entry name" value="Dihydrodipicolinate Reductase, domain 2"/>
    <property type="match status" value="1"/>
</dbReference>
<keyword evidence="4" id="KW-1185">Reference proteome</keyword>
<evidence type="ECO:0000313" key="4">
    <source>
        <dbReference type="Proteomes" id="UP000008229"/>
    </source>
</evidence>
<dbReference type="PANTHER" id="PTHR43377:SF1">
    <property type="entry name" value="BILIVERDIN REDUCTASE A"/>
    <property type="match status" value="1"/>
</dbReference>